<reference evidence="2" key="2">
    <citation type="submission" date="2018-10" db="UniProtKB">
        <authorList>
            <consortium name="EnsemblPlants"/>
        </authorList>
    </citation>
    <scope>IDENTIFICATION</scope>
</reference>
<evidence type="ECO:0000313" key="2">
    <source>
        <dbReference type="EnsemblPlants" id="TraesCS2A02G142600.1.cds1"/>
    </source>
</evidence>
<dbReference type="Gramene" id="TraesWEE_scaffold_078313_01G000200.1">
    <property type="protein sequence ID" value="TraesWEE_scaffold_078313_01G000200.1"/>
    <property type="gene ID" value="TraesWEE_scaffold_078313_01G000200"/>
</dbReference>
<organism evidence="2">
    <name type="scientific">Triticum aestivum</name>
    <name type="common">Wheat</name>
    <dbReference type="NCBI Taxonomy" id="4565"/>
    <lineage>
        <taxon>Eukaryota</taxon>
        <taxon>Viridiplantae</taxon>
        <taxon>Streptophyta</taxon>
        <taxon>Embryophyta</taxon>
        <taxon>Tracheophyta</taxon>
        <taxon>Spermatophyta</taxon>
        <taxon>Magnoliopsida</taxon>
        <taxon>Liliopsida</taxon>
        <taxon>Poales</taxon>
        <taxon>Poaceae</taxon>
        <taxon>BOP clade</taxon>
        <taxon>Pooideae</taxon>
        <taxon>Triticodae</taxon>
        <taxon>Triticeae</taxon>
        <taxon>Triticinae</taxon>
        <taxon>Triticum</taxon>
    </lineage>
</organism>
<dbReference type="Gramene" id="TraesCLE_scaffold_038944_01G000200.1">
    <property type="protein sequence ID" value="TraesCLE_scaffold_038944_01G000200.1"/>
    <property type="gene ID" value="TraesCLE_scaffold_038944_01G000200"/>
</dbReference>
<sequence length="138" mass="14937">MWAMQPYSRAWAATGTALAGVEGVLAALGRHQRRRELPKSPAVHVDLQVVERVAEQASGAVVMRRQWLNRALREQSVSAASSASSSTKHQIADLGLCAGGMVDGDPLASIAHRRPWITEAGEASELRGSTPRERNQWS</sequence>
<dbReference type="Gramene" id="TraesJUL2A03G00628020.1">
    <property type="protein sequence ID" value="TraesJUL2A03G00628020.1.CDS1"/>
    <property type="gene ID" value="TraesJUL2A03G00628020"/>
</dbReference>
<dbReference type="Gramene" id="TraesLAC2A03G00627750.1">
    <property type="protein sequence ID" value="TraesLAC2A03G00627750.1.CDS1"/>
    <property type="gene ID" value="TraesLAC2A03G00627750"/>
</dbReference>
<reference evidence="2" key="1">
    <citation type="submission" date="2018-08" db="EMBL/GenBank/DDBJ databases">
        <authorList>
            <person name="Rossello M."/>
        </authorList>
    </citation>
    <scope>NUCLEOTIDE SEQUENCE [LARGE SCALE GENOMIC DNA]</scope>
    <source>
        <strain evidence="2">cv. Chinese Spring</strain>
    </source>
</reference>
<dbReference type="Gramene" id="TraesMAC2A03G00622230.1">
    <property type="protein sequence ID" value="TraesMAC2A03G00622230.1.CDS1"/>
    <property type="gene ID" value="TraesMAC2A03G00622230"/>
</dbReference>
<dbReference type="Proteomes" id="UP000019116">
    <property type="component" value="Chromosome 2A"/>
</dbReference>
<dbReference type="Gramene" id="TraesPARA_EIv1.0_0433910.1">
    <property type="protein sequence ID" value="TraesPARA_EIv1.0_0433910.1.CDS1"/>
    <property type="gene ID" value="TraesPARA_EIv1.0_0433910"/>
</dbReference>
<name>A0A3B6AT07_WHEAT</name>
<dbReference type="Gramene" id="TraesSYM2A03G00630160.1">
    <property type="protein sequence ID" value="TraesSYM2A03G00630160.1.CDS1"/>
    <property type="gene ID" value="TraesSYM2A03G00630160"/>
</dbReference>
<dbReference type="Gramene" id="TraesNOR2A03G00632510.1">
    <property type="protein sequence ID" value="TraesNOR2A03G00632510.1.CDS1"/>
    <property type="gene ID" value="TraesNOR2A03G00632510"/>
</dbReference>
<evidence type="ECO:0000313" key="3">
    <source>
        <dbReference type="Proteomes" id="UP000019116"/>
    </source>
</evidence>
<dbReference type="EnsemblPlants" id="TraesCS2A02G142600.1">
    <property type="protein sequence ID" value="TraesCS2A02G142600.1.cds1"/>
    <property type="gene ID" value="TraesCS2A02G142600"/>
</dbReference>
<dbReference type="Gramene" id="TraesARI2A03G00630840.1">
    <property type="protein sequence ID" value="TraesARI2A03G00630840.1.CDS1"/>
    <property type="gene ID" value="TraesARI2A03G00630840"/>
</dbReference>
<dbReference type="Gramene" id="TraesSTA2A03G00622550.1">
    <property type="protein sequence ID" value="TraesSTA2A03G00622550.1.CDS1"/>
    <property type="gene ID" value="TraesSTA2A03G00622550"/>
</dbReference>
<proteinExistence type="predicted"/>
<dbReference type="AlphaFoldDB" id="A0A3B6AT07"/>
<accession>A0A3B6AT07</accession>
<dbReference type="Gramene" id="TraesCS2A02G142600.1">
    <property type="protein sequence ID" value="TraesCS2A02G142600.1.cds1"/>
    <property type="gene ID" value="TraesCS2A02G142600"/>
</dbReference>
<protein>
    <submittedName>
        <fullName evidence="2">Uncharacterized protein</fullName>
    </submittedName>
</protein>
<dbReference type="Gramene" id="TraesCAD_scaffold_036935_01G000200.1">
    <property type="protein sequence ID" value="TraesCAD_scaffold_036935_01G000200.1"/>
    <property type="gene ID" value="TraesCAD_scaffold_036935_01G000200"/>
</dbReference>
<feature type="region of interest" description="Disordered" evidence="1">
    <location>
        <begin position="119"/>
        <end position="138"/>
    </location>
</feature>
<dbReference type="Gramene" id="TraesCS2A03G0291100.1">
    <property type="protein sequence ID" value="TraesCS2A03G0291100.1.CDS1"/>
    <property type="gene ID" value="TraesCS2A03G0291100"/>
</dbReference>
<evidence type="ECO:0000256" key="1">
    <source>
        <dbReference type="SAM" id="MobiDB-lite"/>
    </source>
</evidence>
<dbReference type="Gramene" id="TraesRN2A0100252900.1">
    <property type="protein sequence ID" value="TraesRN2A0100252900.1"/>
    <property type="gene ID" value="TraesRN2A0100252900"/>
</dbReference>
<keyword evidence="3" id="KW-1185">Reference proteome</keyword>